<dbReference type="GO" id="GO:0003700">
    <property type="term" value="F:DNA-binding transcription factor activity"/>
    <property type="evidence" value="ECO:0007669"/>
    <property type="project" value="InterPro"/>
</dbReference>
<keyword evidence="3 6" id="KW-0238">DNA-binding</keyword>
<dbReference type="PANTHER" id="PTHR30537">
    <property type="entry name" value="HTH-TYPE TRANSCRIPTIONAL REGULATOR"/>
    <property type="match status" value="1"/>
</dbReference>
<dbReference type="Proteomes" id="UP000248291">
    <property type="component" value="Unassembled WGS sequence"/>
</dbReference>
<comment type="similarity">
    <text evidence="1">Belongs to the LysR transcriptional regulatory family.</text>
</comment>
<evidence type="ECO:0000256" key="4">
    <source>
        <dbReference type="ARBA" id="ARBA00023163"/>
    </source>
</evidence>
<keyword evidence="2" id="KW-0805">Transcription regulation</keyword>
<dbReference type="FunFam" id="1.10.10.10:FF:000001">
    <property type="entry name" value="LysR family transcriptional regulator"/>
    <property type="match status" value="1"/>
</dbReference>
<sequence length="152" mass="16735">MDRIQEMTLFAALAGQTSFTGVARHFGLSTATVTRAVASLESRLGILLVVRTTRNMRLTEAGQRFAEDCRRLLTELDEAENAAAGVHALPAGTLTVTAPQMFGALHVTPVLTRFLNEYPQWIFAPFWWTGSCPCSTRGPMWRCGLARCVIHP</sequence>
<dbReference type="EMBL" id="BGKA01000110">
    <property type="protein sequence ID" value="GBH17448.1"/>
    <property type="molecule type" value="Genomic_DNA"/>
</dbReference>
<evidence type="ECO:0000256" key="1">
    <source>
        <dbReference type="ARBA" id="ARBA00009437"/>
    </source>
</evidence>
<protein>
    <submittedName>
        <fullName evidence="6">DNA-binding transcriptional regulator</fullName>
    </submittedName>
</protein>
<name>A0AAN4TL16_PSESF</name>
<proteinExistence type="inferred from homology"/>
<keyword evidence="4" id="KW-0804">Transcription</keyword>
<dbReference type="SUPFAM" id="SSF46785">
    <property type="entry name" value="Winged helix' DNA-binding domain"/>
    <property type="match status" value="1"/>
</dbReference>
<dbReference type="PROSITE" id="PS50931">
    <property type="entry name" value="HTH_LYSR"/>
    <property type="match status" value="1"/>
</dbReference>
<gene>
    <name evidence="6" type="ORF">KPSA3_03417</name>
</gene>
<accession>A0AAN4TL16</accession>
<dbReference type="AlphaFoldDB" id="A0AAN4TL16"/>
<dbReference type="GO" id="GO:0006351">
    <property type="term" value="P:DNA-templated transcription"/>
    <property type="evidence" value="ECO:0007669"/>
    <property type="project" value="TreeGrafter"/>
</dbReference>
<comment type="caution">
    <text evidence="6">The sequence shown here is derived from an EMBL/GenBank/DDBJ whole genome shotgun (WGS) entry which is preliminary data.</text>
</comment>
<dbReference type="InterPro" id="IPR058163">
    <property type="entry name" value="LysR-type_TF_proteobact-type"/>
</dbReference>
<dbReference type="Gene3D" id="1.10.10.10">
    <property type="entry name" value="Winged helix-like DNA-binding domain superfamily/Winged helix DNA-binding domain"/>
    <property type="match status" value="1"/>
</dbReference>
<evidence type="ECO:0000259" key="5">
    <source>
        <dbReference type="PROSITE" id="PS50931"/>
    </source>
</evidence>
<dbReference type="Gene3D" id="3.40.190.10">
    <property type="entry name" value="Periplasmic binding protein-like II"/>
    <property type="match status" value="1"/>
</dbReference>
<evidence type="ECO:0000313" key="6">
    <source>
        <dbReference type="EMBL" id="GBH17448.1"/>
    </source>
</evidence>
<dbReference type="PANTHER" id="PTHR30537:SF5">
    <property type="entry name" value="HTH-TYPE TRANSCRIPTIONAL ACTIVATOR TTDR-RELATED"/>
    <property type="match status" value="1"/>
</dbReference>
<evidence type="ECO:0000256" key="3">
    <source>
        <dbReference type="ARBA" id="ARBA00023125"/>
    </source>
</evidence>
<evidence type="ECO:0000256" key="2">
    <source>
        <dbReference type="ARBA" id="ARBA00023015"/>
    </source>
</evidence>
<feature type="domain" description="HTH lysR-type" evidence="5">
    <location>
        <begin position="1"/>
        <end position="59"/>
    </location>
</feature>
<organism evidence="6 7">
    <name type="scientific">Pseudomonas syringae pv. actinidiae</name>
    <dbReference type="NCBI Taxonomy" id="103796"/>
    <lineage>
        <taxon>Bacteria</taxon>
        <taxon>Pseudomonadati</taxon>
        <taxon>Pseudomonadota</taxon>
        <taxon>Gammaproteobacteria</taxon>
        <taxon>Pseudomonadales</taxon>
        <taxon>Pseudomonadaceae</taxon>
        <taxon>Pseudomonas</taxon>
        <taxon>Pseudomonas syringae</taxon>
    </lineage>
</organism>
<dbReference type="Pfam" id="PF00126">
    <property type="entry name" value="HTH_1"/>
    <property type="match status" value="1"/>
</dbReference>
<dbReference type="InterPro" id="IPR036390">
    <property type="entry name" value="WH_DNA-bd_sf"/>
</dbReference>
<reference evidence="6 7" key="1">
    <citation type="submission" date="2018-04" db="EMBL/GenBank/DDBJ databases">
        <title>Draft genome sequence of Pseudomonas syringae pv. actinidiae biovar 3 strains isolated from kiwifruit in Kagawa prefecture.</title>
        <authorList>
            <person name="Tabuchi M."/>
            <person name="Saito M."/>
            <person name="Fujiwara S."/>
            <person name="Sasa N."/>
            <person name="Akimitsu K."/>
            <person name="Gomi K."/>
            <person name="Konishi-Sugita S."/>
            <person name="Hamano K."/>
            <person name="Kataoka I."/>
        </authorList>
    </citation>
    <scope>NUCLEOTIDE SEQUENCE [LARGE SCALE GENOMIC DNA]</scope>
    <source>
        <strain evidence="6 7">MAFF212211</strain>
    </source>
</reference>
<dbReference type="InterPro" id="IPR000847">
    <property type="entry name" value="LysR_HTH_N"/>
</dbReference>
<evidence type="ECO:0000313" key="7">
    <source>
        <dbReference type="Proteomes" id="UP000248291"/>
    </source>
</evidence>
<dbReference type="InterPro" id="IPR036388">
    <property type="entry name" value="WH-like_DNA-bd_sf"/>
</dbReference>
<dbReference type="GO" id="GO:0043565">
    <property type="term" value="F:sequence-specific DNA binding"/>
    <property type="evidence" value="ECO:0007669"/>
    <property type="project" value="TreeGrafter"/>
</dbReference>